<feature type="transmembrane region" description="Helical" evidence="1">
    <location>
        <begin position="49"/>
        <end position="70"/>
    </location>
</feature>
<keyword evidence="1" id="KW-0472">Membrane</keyword>
<dbReference type="AlphaFoldDB" id="A0A495QRC5"/>
<name>A0A495QRC5_9ACTN</name>
<dbReference type="NCBIfam" id="NF038083">
    <property type="entry name" value="CU044_5270_fam"/>
    <property type="match status" value="1"/>
</dbReference>
<evidence type="ECO:0000256" key="1">
    <source>
        <dbReference type="SAM" id="Phobius"/>
    </source>
</evidence>
<keyword evidence="3" id="KW-1185">Reference proteome</keyword>
<sequence length="341" mass="37306">MDEMIMVERLRAEVPQPEADELRVEEARLMAAIADSRPVRRGFSLPRRVVVPLLAAAGTAVALAGGGIFVDGDQPKGSVVHVMPASSVEVLKRAADNAARRPELHPRPGQFMVFESVAMSTVEAIHKDSQERYLSRSRRKVWLPVEGTSVQGVIVYEKLAPRQWPGWPLPPQAREGVGVTGEPERLADFDQRPQWAHTDYASLSRLPTDPAKMYQHLFRGLGNDEQANRDAWQRVMGMLNEAYMPAAQRAALYRAAAAIPGVTTVPQAEDAAGRKGIAAAMTIKAMGVREEYIFDPRTYQYLGERTVVVDSGPLKTPVGSVLTASALLKVSVADNAPAPRR</sequence>
<dbReference type="EMBL" id="RBWU01000002">
    <property type="protein sequence ID" value="RKS76039.1"/>
    <property type="molecule type" value="Genomic_DNA"/>
</dbReference>
<comment type="caution">
    <text evidence="2">The sequence shown here is derived from an EMBL/GenBank/DDBJ whole genome shotgun (WGS) entry which is preliminary data.</text>
</comment>
<dbReference type="InterPro" id="IPR047789">
    <property type="entry name" value="CU044_5270-like"/>
</dbReference>
<keyword evidence="1" id="KW-0812">Transmembrane</keyword>
<evidence type="ECO:0008006" key="4">
    <source>
        <dbReference type="Google" id="ProtNLM"/>
    </source>
</evidence>
<protein>
    <recommendedName>
        <fullName evidence="4">CU044_5270 family protein</fullName>
    </recommendedName>
</protein>
<accession>A0A495QRC5</accession>
<evidence type="ECO:0000313" key="3">
    <source>
        <dbReference type="Proteomes" id="UP000274601"/>
    </source>
</evidence>
<proteinExistence type="predicted"/>
<evidence type="ECO:0000313" key="2">
    <source>
        <dbReference type="EMBL" id="RKS76039.1"/>
    </source>
</evidence>
<dbReference type="Proteomes" id="UP000274601">
    <property type="component" value="Unassembled WGS sequence"/>
</dbReference>
<organism evidence="2 3">
    <name type="scientific">Actinomadura pelletieri DSM 43383</name>
    <dbReference type="NCBI Taxonomy" id="1120940"/>
    <lineage>
        <taxon>Bacteria</taxon>
        <taxon>Bacillati</taxon>
        <taxon>Actinomycetota</taxon>
        <taxon>Actinomycetes</taxon>
        <taxon>Streptosporangiales</taxon>
        <taxon>Thermomonosporaceae</taxon>
        <taxon>Actinomadura</taxon>
    </lineage>
</organism>
<keyword evidence="1" id="KW-1133">Transmembrane helix</keyword>
<gene>
    <name evidence="2" type="ORF">BZB76_1384</name>
</gene>
<reference evidence="2 3" key="1">
    <citation type="submission" date="2018-10" db="EMBL/GenBank/DDBJ databases">
        <title>Genomic Encyclopedia of Archaeal and Bacterial Type Strains, Phase II (KMG-II): from individual species to whole genera.</title>
        <authorList>
            <person name="Goeker M."/>
        </authorList>
    </citation>
    <scope>NUCLEOTIDE SEQUENCE [LARGE SCALE GENOMIC DNA]</scope>
    <source>
        <strain evidence="2 3">DSM 43383</strain>
    </source>
</reference>